<feature type="region of interest" description="Disordered" evidence="1">
    <location>
        <begin position="15"/>
        <end position="53"/>
    </location>
</feature>
<keyword evidence="3" id="KW-1185">Reference proteome</keyword>
<proteinExistence type="predicted"/>
<evidence type="ECO:0000256" key="1">
    <source>
        <dbReference type="SAM" id="MobiDB-lite"/>
    </source>
</evidence>
<reference evidence="2" key="1">
    <citation type="submission" date="2023-03" db="EMBL/GenBank/DDBJ databases">
        <title>Massive genome expansion in bonnet fungi (Mycena s.s.) driven by repeated elements and novel gene families across ecological guilds.</title>
        <authorList>
            <consortium name="Lawrence Berkeley National Laboratory"/>
            <person name="Harder C.B."/>
            <person name="Miyauchi S."/>
            <person name="Viragh M."/>
            <person name="Kuo A."/>
            <person name="Thoen E."/>
            <person name="Andreopoulos B."/>
            <person name="Lu D."/>
            <person name="Skrede I."/>
            <person name="Drula E."/>
            <person name="Henrissat B."/>
            <person name="Morin E."/>
            <person name="Kohler A."/>
            <person name="Barry K."/>
            <person name="LaButti K."/>
            <person name="Morin E."/>
            <person name="Salamov A."/>
            <person name="Lipzen A."/>
            <person name="Mereny Z."/>
            <person name="Hegedus B."/>
            <person name="Baldrian P."/>
            <person name="Stursova M."/>
            <person name="Weitz H."/>
            <person name="Taylor A."/>
            <person name="Grigoriev I.V."/>
            <person name="Nagy L.G."/>
            <person name="Martin F."/>
            <person name="Kauserud H."/>
        </authorList>
    </citation>
    <scope>NUCLEOTIDE SEQUENCE</scope>
    <source>
        <strain evidence="2">9144</strain>
    </source>
</reference>
<dbReference type="EMBL" id="JARJCW010000070">
    <property type="protein sequence ID" value="KAJ7199039.1"/>
    <property type="molecule type" value="Genomic_DNA"/>
</dbReference>
<feature type="compositionally biased region" description="Pro residues" evidence="1">
    <location>
        <begin position="18"/>
        <end position="33"/>
    </location>
</feature>
<gene>
    <name evidence="2" type="ORF">GGX14DRAFT_401671</name>
</gene>
<organism evidence="2 3">
    <name type="scientific">Mycena pura</name>
    <dbReference type="NCBI Taxonomy" id="153505"/>
    <lineage>
        <taxon>Eukaryota</taxon>
        <taxon>Fungi</taxon>
        <taxon>Dikarya</taxon>
        <taxon>Basidiomycota</taxon>
        <taxon>Agaricomycotina</taxon>
        <taxon>Agaricomycetes</taxon>
        <taxon>Agaricomycetidae</taxon>
        <taxon>Agaricales</taxon>
        <taxon>Marasmiineae</taxon>
        <taxon>Mycenaceae</taxon>
        <taxon>Mycena</taxon>
    </lineage>
</organism>
<name>A0AAD6V0H0_9AGAR</name>
<feature type="compositionally biased region" description="Pro residues" evidence="1">
    <location>
        <begin position="41"/>
        <end position="50"/>
    </location>
</feature>
<dbReference type="Proteomes" id="UP001219525">
    <property type="component" value="Unassembled WGS sequence"/>
</dbReference>
<accession>A0AAD6V0H0</accession>
<dbReference type="AlphaFoldDB" id="A0AAD6V0H0"/>
<evidence type="ECO:0000313" key="2">
    <source>
        <dbReference type="EMBL" id="KAJ7199039.1"/>
    </source>
</evidence>
<protein>
    <submittedName>
        <fullName evidence="2">Uncharacterized protein</fullName>
    </submittedName>
</protein>
<evidence type="ECO:0000313" key="3">
    <source>
        <dbReference type="Proteomes" id="UP001219525"/>
    </source>
</evidence>
<comment type="caution">
    <text evidence="2">The sequence shown here is derived from an EMBL/GenBank/DDBJ whole genome shotgun (WGS) entry which is preliminary data.</text>
</comment>
<sequence length="448" mass="48780">MFWAFRKFVPGMQELFRAPPPQSPPLPPSPAPISAPNIDRGPPPPIPPRPAHLQQQFNTPIVQPDTVHHAHGPPPPLPPPPPPSMLTVTSGMSAVPPPGPSPCPQYYSERVSSLFSQMLNAHSSRTPTSKLLECPHLASHWNIHPSGTGIYNAAPHYGTGQPQQPAHFPGQPLFPGPAHSNFCPCAVKLNQDQTHFSSQFNQLFPLPPTATTAQPQGYFPGALTVPMYAPWMPAGHTTPGYPQEWLPLMYPTVYGLPTGENVVQHIPPPPSTAPTDPHAVFTAPQAITAQHPVISHFLAYTKGSTDAMQVSQWTNSFGLVLYPELEEIVSGVVMRIFNRFGLQGLPEPEQKRPQHELEEPLDLSGSFLAELISRRVVFAGGQNDAALTAMWKASTMASNCKPEQLEKKFALFKRRHTTYIDLHPPAFLRLLAGGGTTSASTAIIHSHV</sequence>